<dbReference type="Gene3D" id="1.10.10.60">
    <property type="entry name" value="Homeodomain-like"/>
    <property type="match status" value="2"/>
</dbReference>
<dbReference type="SUPFAM" id="SSF46689">
    <property type="entry name" value="Homeodomain-like"/>
    <property type="match status" value="1"/>
</dbReference>
<evidence type="ECO:0000256" key="1">
    <source>
        <dbReference type="ARBA" id="ARBA00023015"/>
    </source>
</evidence>
<accession>A0A4R3JQF4</accession>
<sequence>MNNEIVPLEKSDQEFSQKYHLASYDLYEGINLAFMSLTGRKQTDTHEPLKHILEINYCHKGRIGWKMANGNSIYLGEHDFSLHTMEYCSASIITLPNEYYEGIKIYIDLNILSEKTPELLKNTGITGESILNKFCKDGNFSVFIGNEETDAIFSAFYHQPKEFQLAYWRIKVIELLLYLSKLSIDTENRLSEYQSEQVEIIRNIHKYLLDNLSQRITIDEMACKYLINPTTLKSVFKDVYGTSIASHIKEHRMKFAARLLMETPKSIKEIAKEVGYESQSKFSKVFKEYYKVLPTEYRMFHSSKLK</sequence>
<dbReference type="Proteomes" id="UP000294613">
    <property type="component" value="Unassembled WGS sequence"/>
</dbReference>
<feature type="domain" description="HTH araC/xylS-type" evidence="4">
    <location>
        <begin position="202"/>
        <end position="300"/>
    </location>
</feature>
<comment type="caution">
    <text evidence="6">The sequence shown here is derived from an EMBL/GenBank/DDBJ whole genome shotgun (WGS) entry which is preliminary data.</text>
</comment>
<evidence type="ECO:0000313" key="5">
    <source>
        <dbReference type="EMBL" id="GBU05555.1"/>
    </source>
</evidence>
<reference evidence="5 8" key="1">
    <citation type="journal article" date="2018" name="Int. J. Syst. Evol. Microbiol.">
        <title>Draft Genome Sequence of Faecalimonas umbilicata JCM 30896T, an Acetate-Producing Bacterium Isolated from Human Feces.</title>
        <authorList>
            <person name="Sakamoto M."/>
            <person name="Ikeyama N."/>
            <person name="Yuki M."/>
            <person name="Ohkuma M."/>
        </authorList>
    </citation>
    <scope>NUCLEOTIDE SEQUENCE [LARGE SCALE GENOMIC DNA]</scope>
    <source>
        <strain evidence="5 8">EGH7</strain>
    </source>
</reference>
<keyword evidence="3" id="KW-0804">Transcription</keyword>
<dbReference type="Proteomes" id="UP000702954">
    <property type="component" value="Unassembled WGS sequence"/>
</dbReference>
<dbReference type="GO" id="GO:0043565">
    <property type="term" value="F:sequence-specific DNA binding"/>
    <property type="evidence" value="ECO:0007669"/>
    <property type="project" value="InterPro"/>
</dbReference>
<dbReference type="InterPro" id="IPR020449">
    <property type="entry name" value="Tscrpt_reg_AraC-type_HTH"/>
</dbReference>
<dbReference type="SMART" id="SM00342">
    <property type="entry name" value="HTH_ARAC"/>
    <property type="match status" value="1"/>
</dbReference>
<dbReference type="PRINTS" id="PR00032">
    <property type="entry name" value="HTHARAC"/>
</dbReference>
<evidence type="ECO:0000313" key="8">
    <source>
        <dbReference type="Proteomes" id="UP000702954"/>
    </source>
</evidence>
<dbReference type="AlphaFoldDB" id="A0A4R3JQF4"/>
<keyword evidence="1" id="KW-0805">Transcription regulation</keyword>
<dbReference type="InterPro" id="IPR018060">
    <property type="entry name" value="HTH_AraC"/>
</dbReference>
<gene>
    <name evidence="6" type="ORF">EDD74_1123</name>
    <name evidence="5" type="ORF">FAEUMB_20960</name>
</gene>
<evidence type="ECO:0000256" key="3">
    <source>
        <dbReference type="ARBA" id="ARBA00023163"/>
    </source>
</evidence>
<protein>
    <submittedName>
        <fullName evidence="5">AraC family transcriptional regulator</fullName>
    </submittedName>
    <submittedName>
        <fullName evidence="6">AraC-like DNA-binding protein</fullName>
    </submittedName>
</protein>
<dbReference type="PROSITE" id="PS01124">
    <property type="entry name" value="HTH_ARAC_FAMILY_2"/>
    <property type="match status" value="1"/>
</dbReference>
<keyword evidence="8" id="KW-1185">Reference proteome</keyword>
<reference evidence="6 7" key="2">
    <citation type="submission" date="2019-03" db="EMBL/GenBank/DDBJ databases">
        <title>Genomic Encyclopedia of Type Strains, Phase IV (KMG-IV): sequencing the most valuable type-strain genomes for metagenomic binning, comparative biology and taxonomic classification.</title>
        <authorList>
            <person name="Goeker M."/>
        </authorList>
    </citation>
    <scope>NUCLEOTIDE SEQUENCE [LARGE SCALE GENOMIC DNA]</scope>
    <source>
        <strain evidence="6 7">DSM 103426</strain>
    </source>
</reference>
<name>A0A4R3JQF4_9FIRM</name>
<evidence type="ECO:0000313" key="6">
    <source>
        <dbReference type="EMBL" id="TCS67966.1"/>
    </source>
</evidence>
<organism evidence="6 7">
    <name type="scientific">Faecalimonas umbilicata</name>
    <dbReference type="NCBI Taxonomy" id="1912855"/>
    <lineage>
        <taxon>Bacteria</taxon>
        <taxon>Bacillati</taxon>
        <taxon>Bacillota</taxon>
        <taxon>Clostridia</taxon>
        <taxon>Lachnospirales</taxon>
        <taxon>Lachnospiraceae</taxon>
        <taxon>Faecalimonas</taxon>
    </lineage>
</organism>
<dbReference type="EMBL" id="SLZV01000012">
    <property type="protein sequence ID" value="TCS67966.1"/>
    <property type="molecule type" value="Genomic_DNA"/>
</dbReference>
<dbReference type="PANTHER" id="PTHR47893:SF1">
    <property type="entry name" value="REGULATORY PROTEIN PCHR"/>
    <property type="match status" value="1"/>
</dbReference>
<evidence type="ECO:0000259" key="4">
    <source>
        <dbReference type="PROSITE" id="PS01124"/>
    </source>
</evidence>
<dbReference type="RefSeq" id="WP_016440291.1">
    <property type="nucleotide sequence ID" value="NZ_BHEO01000008.1"/>
</dbReference>
<evidence type="ECO:0000256" key="2">
    <source>
        <dbReference type="ARBA" id="ARBA00023125"/>
    </source>
</evidence>
<dbReference type="Pfam" id="PF12833">
    <property type="entry name" value="HTH_18"/>
    <property type="match status" value="1"/>
</dbReference>
<keyword evidence="2 6" id="KW-0238">DNA-binding</keyword>
<dbReference type="PANTHER" id="PTHR47893">
    <property type="entry name" value="REGULATORY PROTEIN PCHR"/>
    <property type="match status" value="1"/>
</dbReference>
<dbReference type="InterPro" id="IPR009057">
    <property type="entry name" value="Homeodomain-like_sf"/>
</dbReference>
<proteinExistence type="predicted"/>
<dbReference type="GO" id="GO:0003700">
    <property type="term" value="F:DNA-binding transcription factor activity"/>
    <property type="evidence" value="ECO:0007669"/>
    <property type="project" value="InterPro"/>
</dbReference>
<dbReference type="InterPro" id="IPR053142">
    <property type="entry name" value="PchR_regulatory_protein"/>
</dbReference>
<dbReference type="EMBL" id="BHEO01000008">
    <property type="protein sequence ID" value="GBU05555.1"/>
    <property type="molecule type" value="Genomic_DNA"/>
</dbReference>
<evidence type="ECO:0000313" key="7">
    <source>
        <dbReference type="Proteomes" id="UP000294613"/>
    </source>
</evidence>